<sequence>MNVEIGLKIAGFLKIGHKAYNAYAALVNQILSELKLSTTVRFNVKKVRMMIAIGLTTQPIMPMGDA</sequence>
<dbReference type="EMBL" id="JAZAVJ010000111">
    <property type="protein sequence ID" value="KAK7414111.1"/>
    <property type="molecule type" value="Genomic_DNA"/>
</dbReference>
<dbReference type="Proteomes" id="UP001498476">
    <property type="component" value="Unassembled WGS sequence"/>
</dbReference>
<comment type="caution">
    <text evidence="1">The sequence shown here is derived from an EMBL/GenBank/DDBJ whole genome shotgun (WGS) entry which is preliminary data.</text>
</comment>
<reference evidence="1 2" key="1">
    <citation type="journal article" date="2025" name="Microbiol. Resour. Announc.">
        <title>Draft genome sequences for Neonectria magnoliae and Neonectria punicea, canker pathogens of Liriodendron tulipifera and Acer saccharum in West Virginia.</title>
        <authorList>
            <person name="Petronek H.M."/>
            <person name="Kasson M.T."/>
            <person name="Metheny A.M."/>
            <person name="Stauder C.M."/>
            <person name="Lovett B."/>
            <person name="Lynch S.C."/>
            <person name="Garnas J.R."/>
            <person name="Kasson L.R."/>
            <person name="Stajich J.E."/>
        </authorList>
    </citation>
    <scope>NUCLEOTIDE SEQUENCE [LARGE SCALE GENOMIC DNA]</scope>
    <source>
        <strain evidence="1 2">NRRL 64653</strain>
    </source>
</reference>
<accession>A0ABR1GZ87</accession>
<evidence type="ECO:0000313" key="1">
    <source>
        <dbReference type="EMBL" id="KAK7414111.1"/>
    </source>
</evidence>
<proteinExistence type="predicted"/>
<protein>
    <submittedName>
        <fullName evidence="1">Uncharacterized protein</fullName>
    </submittedName>
</protein>
<keyword evidence="2" id="KW-1185">Reference proteome</keyword>
<gene>
    <name evidence="1" type="ORF">QQX98_007054</name>
</gene>
<evidence type="ECO:0000313" key="2">
    <source>
        <dbReference type="Proteomes" id="UP001498476"/>
    </source>
</evidence>
<name>A0ABR1GZ87_9HYPO</name>
<organism evidence="1 2">
    <name type="scientific">Neonectria punicea</name>
    <dbReference type="NCBI Taxonomy" id="979145"/>
    <lineage>
        <taxon>Eukaryota</taxon>
        <taxon>Fungi</taxon>
        <taxon>Dikarya</taxon>
        <taxon>Ascomycota</taxon>
        <taxon>Pezizomycotina</taxon>
        <taxon>Sordariomycetes</taxon>
        <taxon>Hypocreomycetidae</taxon>
        <taxon>Hypocreales</taxon>
        <taxon>Nectriaceae</taxon>
        <taxon>Neonectria</taxon>
    </lineage>
</organism>